<feature type="transmembrane region" description="Helical" evidence="13">
    <location>
        <begin position="12"/>
        <end position="31"/>
    </location>
</feature>
<feature type="domain" description="Response regulatory" evidence="15">
    <location>
        <begin position="847"/>
        <end position="962"/>
    </location>
</feature>
<accession>A0ABS4DCE8</accession>
<evidence type="ECO:0000256" key="5">
    <source>
        <dbReference type="ARBA" id="ARBA00022679"/>
    </source>
</evidence>
<dbReference type="SMART" id="SM00304">
    <property type="entry name" value="HAMP"/>
    <property type="match status" value="1"/>
</dbReference>
<dbReference type="CDD" id="cd06225">
    <property type="entry name" value="HAMP"/>
    <property type="match status" value="1"/>
</dbReference>
<name>A0ABS4DCE8_9CHLR</name>
<keyword evidence="5" id="KW-0808">Transferase</keyword>
<keyword evidence="13" id="KW-0472">Membrane</keyword>
<keyword evidence="6" id="KW-0547">Nucleotide-binding</keyword>
<dbReference type="RefSeq" id="WP_135479343.1">
    <property type="nucleotide sequence ID" value="NZ_SIJK02000028.1"/>
</dbReference>
<dbReference type="InterPro" id="IPR016032">
    <property type="entry name" value="Sig_transdc_resp-reg_C-effctor"/>
</dbReference>
<evidence type="ECO:0000256" key="12">
    <source>
        <dbReference type="SAM" id="Coils"/>
    </source>
</evidence>
<feature type="coiled-coil region" evidence="12">
    <location>
        <begin position="573"/>
        <end position="621"/>
    </location>
</feature>
<dbReference type="Gene3D" id="3.40.50.2300">
    <property type="match status" value="1"/>
</dbReference>
<feature type="transmembrane region" description="Helical" evidence="13">
    <location>
        <begin position="38"/>
        <end position="57"/>
    </location>
</feature>
<dbReference type="SUPFAM" id="SSF158472">
    <property type="entry name" value="HAMP domain-like"/>
    <property type="match status" value="1"/>
</dbReference>
<dbReference type="Pfam" id="PF00196">
    <property type="entry name" value="GerE"/>
    <property type="match status" value="1"/>
</dbReference>
<dbReference type="CDD" id="cd16917">
    <property type="entry name" value="HATPase_UhpB-NarQ-NarX-like"/>
    <property type="match status" value="1"/>
</dbReference>
<evidence type="ECO:0000256" key="9">
    <source>
        <dbReference type="ARBA" id="ARBA00023012"/>
    </source>
</evidence>
<keyword evidence="7" id="KW-0418">Kinase</keyword>
<gene>
    <name evidence="17" type="ORF">EYB53_015510</name>
</gene>
<evidence type="ECO:0000256" key="1">
    <source>
        <dbReference type="ARBA" id="ARBA00000085"/>
    </source>
</evidence>
<evidence type="ECO:0000256" key="13">
    <source>
        <dbReference type="SAM" id="Phobius"/>
    </source>
</evidence>
<evidence type="ECO:0000259" key="16">
    <source>
        <dbReference type="PROSITE" id="PS50885"/>
    </source>
</evidence>
<dbReference type="Proteomes" id="UP001193081">
    <property type="component" value="Unassembled WGS sequence"/>
</dbReference>
<dbReference type="SMART" id="SM00387">
    <property type="entry name" value="HATPase_c"/>
    <property type="match status" value="1"/>
</dbReference>
<feature type="transmembrane region" description="Helical" evidence="13">
    <location>
        <begin position="497"/>
        <end position="520"/>
    </location>
</feature>
<dbReference type="Gene3D" id="3.30.565.10">
    <property type="entry name" value="Histidine kinase-like ATPase, C-terminal domain"/>
    <property type="match status" value="1"/>
</dbReference>
<dbReference type="InterPro" id="IPR000792">
    <property type="entry name" value="Tscrpt_reg_LuxR_C"/>
</dbReference>
<feature type="modified residue" description="4-aspartylphosphate" evidence="11">
    <location>
        <position position="897"/>
    </location>
</feature>
<dbReference type="PROSITE" id="PS50885">
    <property type="entry name" value="HAMP"/>
    <property type="match status" value="1"/>
</dbReference>
<evidence type="ECO:0000313" key="18">
    <source>
        <dbReference type="Proteomes" id="UP001193081"/>
    </source>
</evidence>
<dbReference type="InterPro" id="IPR050482">
    <property type="entry name" value="Sensor_HK_TwoCompSys"/>
</dbReference>
<feature type="transmembrane region" description="Helical" evidence="13">
    <location>
        <begin position="213"/>
        <end position="235"/>
    </location>
</feature>
<feature type="transmembrane region" description="Helical" evidence="13">
    <location>
        <begin position="69"/>
        <end position="91"/>
    </location>
</feature>
<dbReference type="Pfam" id="PF00072">
    <property type="entry name" value="Response_reg"/>
    <property type="match status" value="1"/>
</dbReference>
<dbReference type="SMART" id="SM00421">
    <property type="entry name" value="HTH_LUXR"/>
    <property type="match status" value="1"/>
</dbReference>
<dbReference type="InterPro" id="IPR058245">
    <property type="entry name" value="NreC/VraR/RcsB-like_REC"/>
</dbReference>
<protein>
    <recommendedName>
        <fullName evidence="3">histidine kinase</fullName>
        <ecNumber evidence="3">2.7.13.3</ecNumber>
    </recommendedName>
</protein>
<reference evidence="17 18" key="1">
    <citation type="submission" date="2021-03" db="EMBL/GenBank/DDBJ databases">
        <authorList>
            <person name="Grouzdev D.S."/>
        </authorList>
    </citation>
    <scope>NUCLEOTIDE SEQUENCE [LARGE SCALE GENOMIC DNA]</scope>
    <source>
        <strain evidence="17 18">M50-1</strain>
    </source>
</reference>
<comment type="subcellular location">
    <subcellularLocation>
        <location evidence="2">Membrane</location>
    </subcellularLocation>
</comment>
<proteinExistence type="predicted"/>
<evidence type="ECO:0000313" key="17">
    <source>
        <dbReference type="EMBL" id="MBP1467120.1"/>
    </source>
</evidence>
<dbReference type="InterPro" id="IPR001789">
    <property type="entry name" value="Sig_transdc_resp-reg_receiver"/>
</dbReference>
<dbReference type="Pfam" id="PF02518">
    <property type="entry name" value="HATPase_c"/>
    <property type="match status" value="1"/>
</dbReference>
<keyword evidence="10" id="KW-0238">DNA-binding</keyword>
<dbReference type="SUPFAM" id="SSF55874">
    <property type="entry name" value="ATPase domain of HSP90 chaperone/DNA topoisomerase II/histidine kinase"/>
    <property type="match status" value="1"/>
</dbReference>
<dbReference type="InterPro" id="IPR003660">
    <property type="entry name" value="HAMP_dom"/>
</dbReference>
<organism evidence="17 18">
    <name type="scientific">Candidatus Chloroploca mongolica</name>
    <dbReference type="NCBI Taxonomy" id="2528176"/>
    <lineage>
        <taxon>Bacteria</taxon>
        <taxon>Bacillati</taxon>
        <taxon>Chloroflexota</taxon>
        <taxon>Chloroflexia</taxon>
        <taxon>Chloroflexales</taxon>
        <taxon>Chloroflexineae</taxon>
        <taxon>Oscillochloridaceae</taxon>
        <taxon>Candidatus Chloroploca</taxon>
    </lineage>
</organism>
<feature type="transmembrane region" description="Helical" evidence="13">
    <location>
        <begin position="141"/>
        <end position="162"/>
    </location>
</feature>
<evidence type="ECO:0000256" key="11">
    <source>
        <dbReference type="PROSITE-ProRule" id="PRU00169"/>
    </source>
</evidence>
<keyword evidence="13" id="KW-0812">Transmembrane</keyword>
<evidence type="ECO:0000256" key="10">
    <source>
        <dbReference type="ARBA" id="ARBA00023125"/>
    </source>
</evidence>
<dbReference type="Pfam" id="PF07730">
    <property type="entry name" value="HisKA_3"/>
    <property type="match status" value="1"/>
</dbReference>
<dbReference type="PANTHER" id="PTHR24421">
    <property type="entry name" value="NITRATE/NITRITE SENSOR PROTEIN NARX-RELATED"/>
    <property type="match status" value="1"/>
</dbReference>
<evidence type="ECO:0000259" key="15">
    <source>
        <dbReference type="PROSITE" id="PS50110"/>
    </source>
</evidence>
<dbReference type="SMART" id="SM00448">
    <property type="entry name" value="REC"/>
    <property type="match status" value="1"/>
</dbReference>
<dbReference type="CDD" id="cd06170">
    <property type="entry name" value="LuxR_C_like"/>
    <property type="match status" value="1"/>
</dbReference>
<feature type="domain" description="HAMP" evidence="16">
    <location>
        <begin position="522"/>
        <end position="574"/>
    </location>
</feature>
<keyword evidence="9" id="KW-0902">Two-component regulatory system</keyword>
<evidence type="ECO:0000256" key="3">
    <source>
        <dbReference type="ARBA" id="ARBA00012438"/>
    </source>
</evidence>
<keyword evidence="4 11" id="KW-0597">Phosphoprotein</keyword>
<dbReference type="Gene3D" id="1.20.5.1930">
    <property type="match status" value="1"/>
</dbReference>
<evidence type="ECO:0000256" key="6">
    <source>
        <dbReference type="ARBA" id="ARBA00022741"/>
    </source>
</evidence>
<feature type="transmembrane region" description="Helical" evidence="13">
    <location>
        <begin position="247"/>
        <end position="270"/>
    </location>
</feature>
<dbReference type="PRINTS" id="PR00038">
    <property type="entry name" value="HTHLUXR"/>
</dbReference>
<dbReference type="Gene3D" id="6.10.340.10">
    <property type="match status" value="1"/>
</dbReference>
<feature type="transmembrane region" description="Helical" evidence="13">
    <location>
        <begin position="103"/>
        <end position="121"/>
    </location>
</feature>
<keyword evidence="12" id="KW-0175">Coiled coil</keyword>
<keyword evidence="18" id="KW-1185">Reference proteome</keyword>
<evidence type="ECO:0000256" key="7">
    <source>
        <dbReference type="ARBA" id="ARBA00022777"/>
    </source>
</evidence>
<evidence type="ECO:0000256" key="4">
    <source>
        <dbReference type="ARBA" id="ARBA00022553"/>
    </source>
</evidence>
<evidence type="ECO:0000256" key="2">
    <source>
        <dbReference type="ARBA" id="ARBA00004370"/>
    </source>
</evidence>
<dbReference type="PROSITE" id="PS50110">
    <property type="entry name" value="RESPONSE_REGULATORY"/>
    <property type="match status" value="1"/>
</dbReference>
<dbReference type="CDD" id="cd17535">
    <property type="entry name" value="REC_NarL-like"/>
    <property type="match status" value="1"/>
</dbReference>
<dbReference type="SUPFAM" id="SSF46894">
    <property type="entry name" value="C-terminal effector domain of the bipartite response regulators"/>
    <property type="match status" value="1"/>
</dbReference>
<dbReference type="InterPro" id="IPR011712">
    <property type="entry name" value="Sig_transdc_His_kin_sub3_dim/P"/>
</dbReference>
<evidence type="ECO:0000256" key="8">
    <source>
        <dbReference type="ARBA" id="ARBA00022840"/>
    </source>
</evidence>
<feature type="transmembrane region" description="Helical" evidence="13">
    <location>
        <begin position="187"/>
        <end position="207"/>
    </location>
</feature>
<dbReference type="PANTHER" id="PTHR24421:SF10">
    <property type="entry name" value="NITRATE_NITRITE SENSOR PROTEIN NARQ"/>
    <property type="match status" value="1"/>
</dbReference>
<keyword evidence="8" id="KW-0067">ATP-binding</keyword>
<dbReference type="SUPFAM" id="SSF52172">
    <property type="entry name" value="CheY-like"/>
    <property type="match status" value="1"/>
</dbReference>
<comment type="catalytic activity">
    <reaction evidence="1">
        <text>ATP + protein L-histidine = ADP + protein N-phospho-L-histidine.</text>
        <dbReference type="EC" id="2.7.13.3"/>
    </reaction>
</comment>
<dbReference type="InterPro" id="IPR036890">
    <property type="entry name" value="HATPase_C_sf"/>
</dbReference>
<dbReference type="InterPro" id="IPR011006">
    <property type="entry name" value="CheY-like_superfamily"/>
</dbReference>
<dbReference type="InterPro" id="IPR003594">
    <property type="entry name" value="HATPase_dom"/>
</dbReference>
<dbReference type="EMBL" id="SIJK02000028">
    <property type="protein sequence ID" value="MBP1467120.1"/>
    <property type="molecule type" value="Genomic_DNA"/>
</dbReference>
<feature type="domain" description="HTH luxR-type" evidence="14">
    <location>
        <begin position="987"/>
        <end position="1052"/>
    </location>
</feature>
<comment type="caution">
    <text evidence="17">The sequence shown here is derived from an EMBL/GenBank/DDBJ whole genome shotgun (WGS) entry which is preliminary data.</text>
</comment>
<keyword evidence="13" id="KW-1133">Transmembrane helix</keyword>
<dbReference type="EC" id="2.7.13.3" evidence="3"/>
<dbReference type="PROSITE" id="PS50043">
    <property type="entry name" value="HTH_LUXR_2"/>
    <property type="match status" value="1"/>
</dbReference>
<dbReference type="Pfam" id="PF00672">
    <property type="entry name" value="HAMP"/>
    <property type="match status" value="1"/>
</dbReference>
<evidence type="ECO:0000259" key="14">
    <source>
        <dbReference type="PROSITE" id="PS50043"/>
    </source>
</evidence>
<sequence>MQFYLTPNGLVYLNQILLTTLISGYLVVTALRSGRRYTWLLASFFVAITIFLGSRWFEVSVMPTPRFYSVVLQNSLLGIALIFLLQFAYHFPSLPPRWRIEALVVLALSIIYTFIEADFAVERFWNLAQGTVWYRSEQLDYLLVGIFLWVPLVLVRQLYLLVPPPSDRGCLRWFVPLVNPTNLEAHAVRNFTVIFFLLAFINLPTILLHNPTFFATVAHAVVSLGILLIIFAFSISYLNAQPETTSFVVRLTGISLVTIMGLLGIVGWIMSANSQANFEVEIPHQQSLRFTPNDAGGYDIARISYQFATTRGEELELDLDRLYECSPALAFTFPFFGQNYEQIYPCRDGVVSFGQPIRENSFQYHYGAGRPLMMALLLDFAPYEGPGGVFAYQASDRLIITWDRVRNAYRPADEYTFQAILYASGVFEFNYAERPEVLYYYPNDAPAANPWVIGAVPGLLRGPRPELVTLDRLPVSSGSAGVVKDYLLEYRQQLHNLLYPLVQLFFAANLLIIASFPFFFRFTLLRPLNALLTGVHAMEEGRYPANLRVYYQDEVGFLTKAFQRLSTELANLIQTLEERVANRTAELDASNAQLRTEMSKRQEAQVQALRHQRTLAVLEERYRLGRELHDSLGQVFGSINLQAQALEAFLRNQDTVAAERACRHIGEAARQGHTDVRSFILGLRQSSVQGFWEMLNHALDEFRLRSNLALTLHASEPWQEAWLSPIGQLHLLRILQEALNNAEQHAHASRIDVTFERKGTLLLVTIQDDGQGFVRNRHANPDPVALISGPSGSSHFGLKTMEERARELGGGLEIDTAPGMGTRILVTGHLDRVEEEVHASLPHHPLRVVLVDDHPMFLEGLRNFLTAHGMQVIGMGSDGEEAQVLARTLRPDLIVMDLQMPRCDGLEATRRITAEWPEARIVVLTVSAEETLLFEALKAGASGYLLKNMQADDLFLLLAGLEQGAPPIAPELAQRIDVELARQEADKVTAEARLSPQQRNILSLVGRGLTYREVAQAIHLSEAAIKYHMKQILSRLHLTNRAEAVAYARRSGLVAERTKDE</sequence>